<proteinExistence type="predicted"/>
<gene>
    <name evidence="1" type="ORF">ABLG96_04815</name>
</gene>
<dbReference type="AlphaFoldDB" id="A0AAU8DTE7"/>
<dbReference type="RefSeq" id="WP_353650266.1">
    <property type="nucleotide sequence ID" value="NZ_CP159218.1"/>
</dbReference>
<protein>
    <recommendedName>
        <fullName evidence="2">Lipoprotein</fullName>
    </recommendedName>
</protein>
<evidence type="ECO:0008006" key="2">
    <source>
        <dbReference type="Google" id="ProtNLM"/>
    </source>
</evidence>
<reference evidence="1" key="1">
    <citation type="submission" date="2024-05" db="EMBL/GenBank/DDBJ databases">
        <authorList>
            <person name="Cai S.Y."/>
            <person name="Jin L.M."/>
            <person name="Li H.R."/>
        </authorList>
    </citation>
    <scope>NUCLEOTIDE SEQUENCE</scope>
    <source>
        <strain evidence="1">A5-74</strain>
    </source>
</reference>
<organism evidence="1">
    <name type="scientific">Nakamurella sp. A5-74</name>
    <dbReference type="NCBI Taxonomy" id="3158264"/>
    <lineage>
        <taxon>Bacteria</taxon>
        <taxon>Bacillati</taxon>
        <taxon>Actinomycetota</taxon>
        <taxon>Actinomycetes</taxon>
        <taxon>Nakamurellales</taxon>
        <taxon>Nakamurellaceae</taxon>
        <taxon>Nakamurella</taxon>
    </lineage>
</organism>
<name>A0AAU8DTE7_9ACTN</name>
<accession>A0AAU8DTE7</accession>
<sequence>MTTPEEAEVLWRRSAEEPWRVSTLRTLEAMGPRATTRPLAAAALTICLAIFVAGCSSGGADTAAGTATQQLADALTTPDAEVLRVLVEDDTSSPRTDLLVAEVVAANALAGKRVEITADLSRTDGSGTFTITSPEVPGLRLPVTNRLTEIRAPGALRAVDIRADRDLSELLVNGHRVRVDPVVPAGKQVAFRVPPGEWSLGLPQHPFLRSAPKTVQALDFPEPEGVLLSSIINADGEAEAKRQADAVVAACERPTVDPKSGCGGALELCVGARTTRTVTFSAPPEWTVDHTAIAAQSTLRRTVTTVCTDRSSGAVVDRMSASGTAKFDGDVTFTADGLTVELG</sequence>
<evidence type="ECO:0000313" key="1">
    <source>
        <dbReference type="EMBL" id="XCG64653.1"/>
    </source>
</evidence>
<dbReference type="EMBL" id="CP159218">
    <property type="protein sequence ID" value="XCG64653.1"/>
    <property type="molecule type" value="Genomic_DNA"/>
</dbReference>